<feature type="transmembrane region" description="Helical" evidence="6">
    <location>
        <begin position="140"/>
        <end position="156"/>
    </location>
</feature>
<evidence type="ECO:0000256" key="6">
    <source>
        <dbReference type="SAM" id="Phobius"/>
    </source>
</evidence>
<evidence type="ECO:0000256" key="1">
    <source>
        <dbReference type="ARBA" id="ARBA00004651"/>
    </source>
</evidence>
<dbReference type="EMBL" id="SJZJ01000003">
    <property type="protein sequence ID" value="TCJ30584.1"/>
    <property type="molecule type" value="Genomic_DNA"/>
</dbReference>
<feature type="transmembrane region" description="Helical" evidence="6">
    <location>
        <begin position="346"/>
        <end position="368"/>
    </location>
</feature>
<keyword evidence="2" id="KW-1003">Cell membrane</keyword>
<evidence type="ECO:0000256" key="3">
    <source>
        <dbReference type="ARBA" id="ARBA00022692"/>
    </source>
</evidence>
<feature type="transmembrane region" description="Helical" evidence="6">
    <location>
        <begin position="87"/>
        <end position="109"/>
    </location>
</feature>
<feature type="transmembrane region" description="Helical" evidence="6">
    <location>
        <begin position="165"/>
        <end position="185"/>
    </location>
</feature>
<comment type="subcellular location">
    <subcellularLocation>
        <location evidence="1">Cell membrane</location>
        <topology evidence="1">Multi-pass membrane protein</topology>
    </subcellularLocation>
</comment>
<dbReference type="RefSeq" id="WP_131581709.1">
    <property type="nucleotide sequence ID" value="NZ_SJZJ01000003.1"/>
</dbReference>
<dbReference type="InterPro" id="IPR050367">
    <property type="entry name" value="APC_superfamily"/>
</dbReference>
<reference evidence="7 8" key="1">
    <citation type="submission" date="2019-03" db="EMBL/GenBank/DDBJ databases">
        <authorList>
            <person name="Kim M.K.M."/>
        </authorList>
    </citation>
    <scope>NUCLEOTIDE SEQUENCE [LARGE SCALE GENOMIC DNA]</scope>
    <source>
        <strain evidence="7 8">18JY15-6</strain>
    </source>
</reference>
<dbReference type="InterPro" id="IPR002293">
    <property type="entry name" value="AA/rel_permease1"/>
</dbReference>
<feature type="transmembrane region" description="Helical" evidence="6">
    <location>
        <begin position="205"/>
        <end position="223"/>
    </location>
</feature>
<feature type="transmembrane region" description="Helical" evidence="6">
    <location>
        <begin position="374"/>
        <end position="401"/>
    </location>
</feature>
<evidence type="ECO:0000313" key="8">
    <source>
        <dbReference type="Proteomes" id="UP000295453"/>
    </source>
</evidence>
<dbReference type="Pfam" id="PF13520">
    <property type="entry name" value="AA_permease_2"/>
    <property type="match status" value="1"/>
</dbReference>
<dbReference type="OrthoDB" id="137613at2"/>
<protein>
    <submittedName>
        <fullName evidence="7">APC family permease</fullName>
    </submittedName>
</protein>
<dbReference type="Gene3D" id="1.20.1740.10">
    <property type="entry name" value="Amino acid/polyamine transporter I"/>
    <property type="match status" value="1"/>
</dbReference>
<proteinExistence type="predicted"/>
<dbReference type="AlphaFoldDB" id="A0A4R1CGU0"/>
<dbReference type="GO" id="GO:0005886">
    <property type="term" value="C:plasma membrane"/>
    <property type="evidence" value="ECO:0007669"/>
    <property type="project" value="UniProtKB-SubCell"/>
</dbReference>
<evidence type="ECO:0000256" key="5">
    <source>
        <dbReference type="ARBA" id="ARBA00023136"/>
    </source>
</evidence>
<keyword evidence="8" id="KW-1185">Reference proteome</keyword>
<dbReference type="GO" id="GO:0022857">
    <property type="term" value="F:transmembrane transporter activity"/>
    <property type="evidence" value="ECO:0007669"/>
    <property type="project" value="InterPro"/>
</dbReference>
<dbReference type="PANTHER" id="PTHR42770:SF16">
    <property type="entry name" value="AMINO ACID PERMEASE"/>
    <property type="match status" value="1"/>
</dbReference>
<feature type="transmembrane region" description="Helical" evidence="6">
    <location>
        <begin position="244"/>
        <end position="274"/>
    </location>
</feature>
<keyword evidence="3 6" id="KW-0812">Transmembrane</keyword>
<organism evidence="7 8">
    <name type="scientific">Nocardioides jejuensis</name>
    <dbReference type="NCBI Taxonomy" id="2502782"/>
    <lineage>
        <taxon>Bacteria</taxon>
        <taxon>Bacillati</taxon>
        <taxon>Actinomycetota</taxon>
        <taxon>Actinomycetes</taxon>
        <taxon>Propionibacteriales</taxon>
        <taxon>Nocardioidaceae</taxon>
        <taxon>Nocardioides</taxon>
    </lineage>
</organism>
<comment type="caution">
    <text evidence="7">The sequence shown here is derived from an EMBL/GenBank/DDBJ whole genome shotgun (WGS) entry which is preliminary data.</text>
</comment>
<feature type="transmembrane region" description="Helical" evidence="6">
    <location>
        <begin position="27"/>
        <end position="51"/>
    </location>
</feature>
<name>A0A4R1CGU0_9ACTN</name>
<keyword evidence="4 6" id="KW-1133">Transmembrane helix</keyword>
<dbReference type="PANTHER" id="PTHR42770">
    <property type="entry name" value="AMINO ACID TRANSPORTER-RELATED"/>
    <property type="match status" value="1"/>
</dbReference>
<feature type="transmembrane region" description="Helical" evidence="6">
    <location>
        <begin position="444"/>
        <end position="467"/>
    </location>
</feature>
<sequence>MATTTPSNPETATGPGLKRNALGTSDLVFIVVSAAAPLMVMVGVAPLAIMIGGIAAPAAYVFAGVALAIFAVGFTTMSRHLDNAGAFYSYIAVGLGRTCGVIAALVALVSYNALQIGVYGLAGVAIQGTFAEVFGIDQPWWVYAVGCILIVWYVGFRSVDFGAKFLAVLLTAETALLLILAIAIVVQGGSKEGLGLESFAPSNMFVQPMTVILPTAFAAFMGFEATVIYRSETRTPRRTIPRATYIAVAVLAGTYAFIVWAIVQAFGAGGAVAAATEHGVGMFFVAGETYVGSWFTTAMHLLIATSVVASLVAFHNAVTRYSLAIAEEGLLPSALAKVHPKTRAPYVAGLAQTALALAIVVGFALAKADPWTQLLIWVNTPGIFGILLLQVAAAVSVVVYFRRRVTSEGIWRTVIAPLVSAALMIVAAVLAAKNISFLTNTTGLVNQVLLLTIPVTCVIGLGWAFWLRRNRREVFDSLAAACETASLP</sequence>
<evidence type="ECO:0000256" key="4">
    <source>
        <dbReference type="ARBA" id="ARBA00022989"/>
    </source>
</evidence>
<evidence type="ECO:0000256" key="2">
    <source>
        <dbReference type="ARBA" id="ARBA00022475"/>
    </source>
</evidence>
<feature type="transmembrane region" description="Helical" evidence="6">
    <location>
        <begin position="58"/>
        <end position="75"/>
    </location>
</feature>
<dbReference type="Proteomes" id="UP000295453">
    <property type="component" value="Unassembled WGS sequence"/>
</dbReference>
<feature type="transmembrane region" description="Helical" evidence="6">
    <location>
        <begin position="413"/>
        <end position="432"/>
    </location>
</feature>
<feature type="transmembrane region" description="Helical" evidence="6">
    <location>
        <begin position="294"/>
        <end position="314"/>
    </location>
</feature>
<dbReference type="PIRSF" id="PIRSF006060">
    <property type="entry name" value="AA_transporter"/>
    <property type="match status" value="1"/>
</dbReference>
<gene>
    <name evidence="7" type="ORF">EPD65_03190</name>
</gene>
<keyword evidence="5 6" id="KW-0472">Membrane</keyword>
<accession>A0A4R1CGU0</accession>
<evidence type="ECO:0000313" key="7">
    <source>
        <dbReference type="EMBL" id="TCJ30584.1"/>
    </source>
</evidence>